<proteinExistence type="inferred from homology"/>
<comment type="similarity">
    <text evidence="2">Belongs to the major facilitator superfamily. TCR/Tet family.</text>
</comment>
<dbReference type="PANTHER" id="PTHR23504">
    <property type="entry name" value="MAJOR FACILITATOR SUPERFAMILY DOMAIN-CONTAINING PROTEIN 10"/>
    <property type="match status" value="1"/>
</dbReference>
<keyword evidence="4" id="KW-0812">Transmembrane</keyword>
<evidence type="ECO:0000313" key="7">
    <source>
        <dbReference type="EMBL" id="BBH20694.1"/>
    </source>
</evidence>
<evidence type="ECO:0000256" key="2">
    <source>
        <dbReference type="ARBA" id="ARBA00007520"/>
    </source>
</evidence>
<dbReference type="OrthoDB" id="9793283at2"/>
<evidence type="ECO:0000256" key="1">
    <source>
        <dbReference type="ARBA" id="ARBA00004651"/>
    </source>
</evidence>
<protein>
    <submittedName>
        <fullName evidence="7">Tetracycline resistance MFS efflux pump</fullName>
    </submittedName>
</protein>
<dbReference type="InterPro" id="IPR011701">
    <property type="entry name" value="MFS"/>
</dbReference>
<keyword evidence="8" id="KW-1185">Reference proteome</keyword>
<keyword evidence="5" id="KW-1133">Transmembrane helix</keyword>
<keyword evidence="3" id="KW-0813">Transport</keyword>
<dbReference type="PROSITE" id="PS00216">
    <property type="entry name" value="SUGAR_TRANSPORT_1"/>
    <property type="match status" value="1"/>
</dbReference>
<dbReference type="PANTHER" id="PTHR23504:SF115">
    <property type="entry name" value="MULTIDRUG RESISTANCE PROTEIN 2"/>
    <property type="match status" value="1"/>
</dbReference>
<dbReference type="KEGG" id="pbk:Back11_20390"/>
<dbReference type="InterPro" id="IPR036259">
    <property type="entry name" value="MFS_trans_sf"/>
</dbReference>
<evidence type="ECO:0000256" key="4">
    <source>
        <dbReference type="ARBA" id="ARBA00022692"/>
    </source>
</evidence>
<sequence length="398" mass="43164">MKVQPRKKSTMFLLMFNIFLAFAGVGLVIPIMPTYMRELGISGQTVGFLVAAFSLTQLLLSPLSGRLSDRWGRKKMIVAGMFIFAISEFIFGIANSMLVLYVSRLLGGLGAALITPSIMAYIADITTTNERAKGMGYISAAISTGFIIGPGIGGFVAEYGIRVPFYSAAAAAGIAGLFTLFILPESMSAEERNKKWRKADKSESLARQLIKSYKAPYFIGLVIVFVLALGLSSFETVFGLYVDIKYGFTPQDIAKIITFGTILGAVVQITVFGALLKRFGEKMVISICIVVAGVFLFLTLYANSYWAIVVVTFVIFLASDILRPTISTLLSKLAGEEQGFIAGMNSSYTSLGNIAGPSITGVLFDVNIDFPYIFAAFAMLVCFVISVRWGKRVALKMN</sequence>
<dbReference type="InterPro" id="IPR001958">
    <property type="entry name" value="Tet-R_TetA/multi-R_MdtG-like"/>
</dbReference>
<dbReference type="Proteomes" id="UP000275368">
    <property type="component" value="Chromosome"/>
</dbReference>
<evidence type="ECO:0000256" key="3">
    <source>
        <dbReference type="ARBA" id="ARBA00022448"/>
    </source>
</evidence>
<dbReference type="CDD" id="cd17325">
    <property type="entry name" value="MFS_MdtG_SLC18_like"/>
    <property type="match status" value="1"/>
</dbReference>
<dbReference type="Pfam" id="PF07690">
    <property type="entry name" value="MFS_1"/>
    <property type="match status" value="1"/>
</dbReference>
<evidence type="ECO:0000256" key="6">
    <source>
        <dbReference type="ARBA" id="ARBA00023136"/>
    </source>
</evidence>
<dbReference type="SUPFAM" id="SSF103473">
    <property type="entry name" value="MFS general substrate transporter"/>
    <property type="match status" value="1"/>
</dbReference>
<comment type="subcellular location">
    <subcellularLocation>
        <location evidence="1">Cell membrane</location>
        <topology evidence="1">Multi-pass membrane protein</topology>
    </subcellularLocation>
</comment>
<dbReference type="InterPro" id="IPR005829">
    <property type="entry name" value="Sugar_transporter_CS"/>
</dbReference>
<keyword evidence="6" id="KW-0472">Membrane</keyword>
<accession>A0A3G9JBP1</accession>
<dbReference type="GO" id="GO:0022857">
    <property type="term" value="F:transmembrane transporter activity"/>
    <property type="evidence" value="ECO:0007669"/>
    <property type="project" value="InterPro"/>
</dbReference>
<evidence type="ECO:0000313" key="8">
    <source>
        <dbReference type="Proteomes" id="UP000275368"/>
    </source>
</evidence>
<dbReference type="PRINTS" id="PR01035">
    <property type="entry name" value="TCRTETA"/>
</dbReference>
<gene>
    <name evidence="7" type="primary">blT</name>
    <name evidence="7" type="ORF">Back11_20390</name>
</gene>
<dbReference type="AlphaFoldDB" id="A0A3G9JBP1"/>
<dbReference type="RefSeq" id="WP_125655991.1">
    <property type="nucleotide sequence ID" value="NZ_AP019308.1"/>
</dbReference>
<dbReference type="InterPro" id="IPR020846">
    <property type="entry name" value="MFS_dom"/>
</dbReference>
<dbReference type="PROSITE" id="PS50850">
    <property type="entry name" value="MFS"/>
    <property type="match status" value="1"/>
</dbReference>
<reference evidence="7 8" key="1">
    <citation type="submission" date="2018-11" db="EMBL/GenBank/DDBJ databases">
        <title>Complete genome sequence of Paenibacillus baekrokdamisoli strain KCTC 33723.</title>
        <authorList>
            <person name="Kang S.W."/>
            <person name="Lee K.C."/>
            <person name="Kim K.K."/>
            <person name="Kim J.S."/>
            <person name="Kim D.S."/>
            <person name="Ko S.H."/>
            <person name="Yang S.H."/>
            <person name="Lee J.S."/>
        </authorList>
    </citation>
    <scope>NUCLEOTIDE SEQUENCE [LARGE SCALE GENOMIC DNA]</scope>
    <source>
        <strain evidence="7 8">KCTC 33723</strain>
    </source>
</reference>
<organism evidence="7 8">
    <name type="scientific">Paenibacillus baekrokdamisoli</name>
    <dbReference type="NCBI Taxonomy" id="1712516"/>
    <lineage>
        <taxon>Bacteria</taxon>
        <taxon>Bacillati</taxon>
        <taxon>Bacillota</taxon>
        <taxon>Bacilli</taxon>
        <taxon>Bacillales</taxon>
        <taxon>Paenibacillaceae</taxon>
        <taxon>Paenibacillus</taxon>
    </lineage>
</organism>
<evidence type="ECO:0000256" key="5">
    <source>
        <dbReference type="ARBA" id="ARBA00022989"/>
    </source>
</evidence>
<name>A0A3G9JBP1_9BACL</name>
<dbReference type="GO" id="GO:0005886">
    <property type="term" value="C:plasma membrane"/>
    <property type="evidence" value="ECO:0007669"/>
    <property type="project" value="UniProtKB-SubCell"/>
</dbReference>
<dbReference type="EMBL" id="AP019308">
    <property type="protein sequence ID" value="BBH20694.1"/>
    <property type="molecule type" value="Genomic_DNA"/>
</dbReference>
<dbReference type="Gene3D" id="1.20.1250.20">
    <property type="entry name" value="MFS general substrate transporter like domains"/>
    <property type="match status" value="1"/>
</dbReference>